<evidence type="ECO:0000256" key="1">
    <source>
        <dbReference type="SAM" id="MobiDB-lite"/>
    </source>
</evidence>
<dbReference type="EMBL" id="VJMJ01000146">
    <property type="protein sequence ID" value="KAF0731242.1"/>
    <property type="molecule type" value="Genomic_DNA"/>
</dbReference>
<keyword evidence="3" id="KW-1185">Reference proteome</keyword>
<dbReference type="OrthoDB" id="76466at2759"/>
<evidence type="ECO:0000313" key="3">
    <source>
        <dbReference type="Proteomes" id="UP000481153"/>
    </source>
</evidence>
<feature type="compositionally biased region" description="Acidic residues" evidence="1">
    <location>
        <begin position="78"/>
        <end position="88"/>
    </location>
</feature>
<sequence length="166" mass="17053">MAATNPDAKLNDFFAKKKKKKAPAASASTAPKSPALNPAPAPAAAPSTGAKLLSPSTKGPVIQTKGKAIGDLKTAVADDQDDEDEGDGEGSGPTSFQWAKKPRKKPVAAEPDKKLAIHSERAFPTLGNASGSAPHVVGAGKTVKPPSDVRSQNVYANIDDSDDEDK</sequence>
<dbReference type="AlphaFoldDB" id="A0A6G0WUV0"/>
<reference evidence="2 3" key="1">
    <citation type="submission" date="2019-07" db="EMBL/GenBank/DDBJ databases">
        <title>Genomics analysis of Aphanomyces spp. identifies a new class of oomycete effector associated with host adaptation.</title>
        <authorList>
            <person name="Gaulin E."/>
        </authorList>
    </citation>
    <scope>NUCLEOTIDE SEQUENCE [LARGE SCALE GENOMIC DNA]</scope>
    <source>
        <strain evidence="2 3">ATCC 201684</strain>
    </source>
</reference>
<comment type="caution">
    <text evidence="2">The sequence shown here is derived from an EMBL/GenBank/DDBJ whole genome shotgun (WGS) entry which is preliminary data.</text>
</comment>
<feature type="compositionally biased region" description="Low complexity" evidence="1">
    <location>
        <begin position="23"/>
        <end position="36"/>
    </location>
</feature>
<gene>
    <name evidence="2" type="ORF">Ae201684_011502</name>
</gene>
<proteinExistence type="predicted"/>
<name>A0A6G0WUV0_9STRA</name>
<feature type="compositionally biased region" description="Basic and acidic residues" evidence="1">
    <location>
        <begin position="110"/>
        <end position="121"/>
    </location>
</feature>
<accession>A0A6G0WUV0</accession>
<dbReference type="VEuPathDB" id="FungiDB:AeMF1_011597"/>
<evidence type="ECO:0000313" key="2">
    <source>
        <dbReference type="EMBL" id="KAF0731242.1"/>
    </source>
</evidence>
<feature type="region of interest" description="Disordered" evidence="1">
    <location>
        <begin position="1"/>
        <end position="166"/>
    </location>
</feature>
<organism evidence="2 3">
    <name type="scientific">Aphanomyces euteiches</name>
    <dbReference type="NCBI Taxonomy" id="100861"/>
    <lineage>
        <taxon>Eukaryota</taxon>
        <taxon>Sar</taxon>
        <taxon>Stramenopiles</taxon>
        <taxon>Oomycota</taxon>
        <taxon>Saprolegniomycetes</taxon>
        <taxon>Saprolegniales</taxon>
        <taxon>Verrucalvaceae</taxon>
        <taxon>Aphanomyces</taxon>
    </lineage>
</organism>
<protein>
    <submittedName>
        <fullName evidence="2">Uncharacterized protein</fullName>
    </submittedName>
</protein>
<dbReference type="Proteomes" id="UP000481153">
    <property type="component" value="Unassembled WGS sequence"/>
</dbReference>